<evidence type="ECO:0000259" key="5">
    <source>
        <dbReference type="PROSITE" id="PS50977"/>
    </source>
</evidence>
<dbReference type="Proteomes" id="UP000612362">
    <property type="component" value="Unassembled WGS sequence"/>
</dbReference>
<reference evidence="6" key="1">
    <citation type="submission" date="2020-10" db="EMBL/GenBank/DDBJ databases">
        <title>Taxonomic study of unclassified bacteria belonging to the class Ktedonobacteria.</title>
        <authorList>
            <person name="Yabe S."/>
            <person name="Wang C.M."/>
            <person name="Zheng Y."/>
            <person name="Sakai Y."/>
            <person name="Cavaletti L."/>
            <person name="Monciardini P."/>
            <person name="Donadio S."/>
        </authorList>
    </citation>
    <scope>NUCLEOTIDE SEQUENCE</scope>
    <source>
        <strain evidence="6">SOSP1-1</strain>
    </source>
</reference>
<dbReference type="PANTHER" id="PTHR30055">
    <property type="entry name" value="HTH-TYPE TRANSCRIPTIONAL REGULATOR RUTR"/>
    <property type="match status" value="1"/>
</dbReference>
<evidence type="ECO:0000256" key="1">
    <source>
        <dbReference type="ARBA" id="ARBA00023015"/>
    </source>
</evidence>
<evidence type="ECO:0000256" key="4">
    <source>
        <dbReference type="PROSITE-ProRule" id="PRU00335"/>
    </source>
</evidence>
<sequence length="197" mass="22278">MRTRKYILEAAEQMLQTKGLARLTNKEIADAAGCAEGTLYKHFETKEALILAAIEENVPDFLTVVQQERVGQGAIEENVRDIARASIRYYRKLLPLSTALFADIDLLNHFRLWMQEHKGGPLNIYERVANYVAAEQRLGRLKSEIEPFSFAALLLGACHQYVFVQYFQGHDPFPVSEDQFIRGTVQTLLGESGNSSK</sequence>
<dbReference type="GO" id="GO:0003700">
    <property type="term" value="F:DNA-binding transcription factor activity"/>
    <property type="evidence" value="ECO:0007669"/>
    <property type="project" value="TreeGrafter"/>
</dbReference>
<feature type="DNA-binding region" description="H-T-H motif" evidence="4">
    <location>
        <begin position="24"/>
        <end position="43"/>
    </location>
</feature>
<feature type="domain" description="HTH tetR-type" evidence="5">
    <location>
        <begin position="1"/>
        <end position="61"/>
    </location>
</feature>
<keyword evidence="7" id="KW-1185">Reference proteome</keyword>
<dbReference type="InterPro" id="IPR001647">
    <property type="entry name" value="HTH_TetR"/>
</dbReference>
<keyword evidence="1" id="KW-0805">Transcription regulation</keyword>
<organism evidence="6 7">
    <name type="scientific">Ktedonospora formicarum</name>
    <dbReference type="NCBI Taxonomy" id="2778364"/>
    <lineage>
        <taxon>Bacteria</taxon>
        <taxon>Bacillati</taxon>
        <taxon>Chloroflexota</taxon>
        <taxon>Ktedonobacteria</taxon>
        <taxon>Ktedonobacterales</taxon>
        <taxon>Ktedonobacteraceae</taxon>
        <taxon>Ktedonospora</taxon>
    </lineage>
</organism>
<dbReference type="GO" id="GO:0000976">
    <property type="term" value="F:transcription cis-regulatory region binding"/>
    <property type="evidence" value="ECO:0007669"/>
    <property type="project" value="TreeGrafter"/>
</dbReference>
<dbReference type="PANTHER" id="PTHR30055:SF234">
    <property type="entry name" value="HTH-TYPE TRANSCRIPTIONAL REGULATOR BETI"/>
    <property type="match status" value="1"/>
</dbReference>
<keyword evidence="2 4" id="KW-0238">DNA-binding</keyword>
<proteinExistence type="predicted"/>
<dbReference type="Gene3D" id="1.10.357.10">
    <property type="entry name" value="Tetracycline Repressor, domain 2"/>
    <property type="match status" value="1"/>
</dbReference>
<evidence type="ECO:0000313" key="6">
    <source>
        <dbReference type="EMBL" id="GHO45888.1"/>
    </source>
</evidence>
<evidence type="ECO:0000313" key="7">
    <source>
        <dbReference type="Proteomes" id="UP000612362"/>
    </source>
</evidence>
<gene>
    <name evidence="6" type="primary">rutR</name>
    <name evidence="6" type="ORF">KSX_40510</name>
</gene>
<evidence type="ECO:0000256" key="3">
    <source>
        <dbReference type="ARBA" id="ARBA00023163"/>
    </source>
</evidence>
<dbReference type="Pfam" id="PF00440">
    <property type="entry name" value="TetR_N"/>
    <property type="match status" value="1"/>
</dbReference>
<dbReference type="SUPFAM" id="SSF46689">
    <property type="entry name" value="Homeodomain-like"/>
    <property type="match status" value="1"/>
</dbReference>
<dbReference type="PRINTS" id="PR00455">
    <property type="entry name" value="HTHTETR"/>
</dbReference>
<dbReference type="AlphaFoldDB" id="A0A8J3I4Q2"/>
<dbReference type="RefSeq" id="WP_220195309.1">
    <property type="nucleotide sequence ID" value="NZ_BNJF01000002.1"/>
</dbReference>
<comment type="caution">
    <text evidence="6">The sequence shown here is derived from an EMBL/GenBank/DDBJ whole genome shotgun (WGS) entry which is preliminary data.</text>
</comment>
<dbReference type="EMBL" id="BNJF01000002">
    <property type="protein sequence ID" value="GHO45888.1"/>
    <property type="molecule type" value="Genomic_DNA"/>
</dbReference>
<accession>A0A8J3I4Q2</accession>
<keyword evidence="3" id="KW-0804">Transcription</keyword>
<protein>
    <submittedName>
        <fullName evidence="6">TetR family transcriptional regulator</fullName>
    </submittedName>
</protein>
<dbReference type="PROSITE" id="PS50977">
    <property type="entry name" value="HTH_TETR_2"/>
    <property type="match status" value="1"/>
</dbReference>
<evidence type="ECO:0000256" key="2">
    <source>
        <dbReference type="ARBA" id="ARBA00023125"/>
    </source>
</evidence>
<name>A0A8J3I4Q2_9CHLR</name>
<dbReference type="InterPro" id="IPR009057">
    <property type="entry name" value="Homeodomain-like_sf"/>
</dbReference>
<dbReference type="InterPro" id="IPR050109">
    <property type="entry name" value="HTH-type_TetR-like_transc_reg"/>
</dbReference>